<dbReference type="InterPro" id="IPR008936">
    <property type="entry name" value="Rho_GTPase_activation_prot"/>
</dbReference>
<dbReference type="Pfam" id="PF00612">
    <property type="entry name" value="IQ"/>
    <property type="match status" value="1"/>
</dbReference>
<dbReference type="SUPFAM" id="SSF143885">
    <property type="entry name" value="RGC domain-like"/>
    <property type="match status" value="1"/>
</dbReference>
<comment type="caution">
    <text evidence="5">The sequence shown here is derived from an EMBL/GenBank/DDBJ whole genome shotgun (WGS) entry which is preliminary data.</text>
</comment>
<protein>
    <recommendedName>
        <fullName evidence="7">Ras GTPase activating protein</fullName>
    </recommendedName>
</protein>
<reference evidence="5 6" key="1">
    <citation type="submission" date="2024-04" db="EMBL/GenBank/DDBJ databases">
        <title>Phyllosticta paracitricarpa is synonymous to the EU quarantine fungus P. citricarpa based on phylogenomic analyses.</title>
        <authorList>
            <consortium name="Lawrence Berkeley National Laboratory"/>
            <person name="Van Ingen-Buijs V.A."/>
            <person name="Van Westerhoven A.C."/>
            <person name="Haridas S."/>
            <person name="Skiadas P."/>
            <person name="Martin F."/>
            <person name="Groenewald J.Z."/>
            <person name="Crous P.W."/>
            <person name="Seidl M.F."/>
        </authorList>
    </citation>
    <scope>NUCLEOTIDE SEQUENCE [LARGE SCALE GENOMIC DNA]</scope>
    <source>
        <strain evidence="5 6">CBS 123371</strain>
    </source>
</reference>
<dbReference type="Gene3D" id="1.10.418.10">
    <property type="entry name" value="Calponin-like domain"/>
    <property type="match status" value="1"/>
</dbReference>
<dbReference type="InterPro" id="IPR000593">
    <property type="entry name" value="RasGAP_C"/>
</dbReference>
<dbReference type="Gene3D" id="1.10.506.10">
    <property type="entry name" value="GTPase Activation - p120gap, domain 1"/>
    <property type="match status" value="1"/>
</dbReference>
<keyword evidence="1" id="KW-0175">Coiled coil</keyword>
<dbReference type="Pfam" id="PF00307">
    <property type="entry name" value="CH"/>
    <property type="match status" value="1"/>
</dbReference>
<dbReference type="EMBL" id="JBBPHU010000009">
    <property type="protein sequence ID" value="KAK7513581.1"/>
    <property type="molecule type" value="Genomic_DNA"/>
</dbReference>
<dbReference type="SUPFAM" id="SSF47576">
    <property type="entry name" value="Calponin-homology domain, CH-domain"/>
    <property type="match status" value="1"/>
</dbReference>
<feature type="compositionally biased region" description="Pro residues" evidence="2">
    <location>
        <begin position="94"/>
        <end position="103"/>
    </location>
</feature>
<dbReference type="SMART" id="SM00015">
    <property type="entry name" value="IQ"/>
    <property type="match status" value="10"/>
</dbReference>
<evidence type="ECO:0000259" key="4">
    <source>
        <dbReference type="PROSITE" id="PS50021"/>
    </source>
</evidence>
<evidence type="ECO:0000313" key="5">
    <source>
        <dbReference type="EMBL" id="KAK7513581.1"/>
    </source>
</evidence>
<dbReference type="InterPro" id="IPR036872">
    <property type="entry name" value="CH_dom_sf"/>
</dbReference>
<evidence type="ECO:0000256" key="2">
    <source>
        <dbReference type="SAM" id="MobiDB-lite"/>
    </source>
</evidence>
<organism evidence="5 6">
    <name type="scientific">Phyllosticta citriasiana</name>
    <dbReference type="NCBI Taxonomy" id="595635"/>
    <lineage>
        <taxon>Eukaryota</taxon>
        <taxon>Fungi</taxon>
        <taxon>Dikarya</taxon>
        <taxon>Ascomycota</taxon>
        <taxon>Pezizomycotina</taxon>
        <taxon>Dothideomycetes</taxon>
        <taxon>Dothideomycetes incertae sedis</taxon>
        <taxon>Botryosphaeriales</taxon>
        <taxon>Phyllostictaceae</taxon>
        <taxon>Phyllosticta</taxon>
    </lineage>
</organism>
<dbReference type="InterPro" id="IPR001715">
    <property type="entry name" value="CH_dom"/>
</dbReference>
<evidence type="ECO:0000313" key="6">
    <source>
        <dbReference type="Proteomes" id="UP001363622"/>
    </source>
</evidence>
<feature type="region of interest" description="Disordered" evidence="2">
    <location>
        <begin position="1"/>
        <end position="204"/>
    </location>
</feature>
<feature type="domain" description="Ras-GAP" evidence="3">
    <location>
        <begin position="1092"/>
        <end position="1320"/>
    </location>
</feature>
<feature type="compositionally biased region" description="Low complexity" evidence="2">
    <location>
        <begin position="27"/>
        <end position="45"/>
    </location>
</feature>
<keyword evidence="6" id="KW-1185">Reference proteome</keyword>
<dbReference type="PROSITE" id="PS50096">
    <property type="entry name" value="IQ"/>
    <property type="match status" value="6"/>
</dbReference>
<feature type="coiled-coil region" evidence="1">
    <location>
        <begin position="463"/>
        <end position="490"/>
    </location>
</feature>
<feature type="compositionally biased region" description="Polar residues" evidence="2">
    <location>
        <begin position="172"/>
        <end position="181"/>
    </location>
</feature>
<dbReference type="Proteomes" id="UP001363622">
    <property type="component" value="Unassembled WGS sequence"/>
</dbReference>
<dbReference type="PANTHER" id="PTHR14149">
    <property type="entry name" value="RAS GTPASE-ACTIVATING PROTEIN WITH IQ MOTIF"/>
    <property type="match status" value="1"/>
</dbReference>
<dbReference type="SMART" id="SM00323">
    <property type="entry name" value="RasGAP"/>
    <property type="match status" value="1"/>
</dbReference>
<dbReference type="CDD" id="cd21206">
    <property type="entry name" value="CH_IQGAP"/>
    <property type="match status" value="1"/>
</dbReference>
<dbReference type="SUPFAM" id="SSF48350">
    <property type="entry name" value="GTPase activation domain, GAP"/>
    <property type="match status" value="1"/>
</dbReference>
<dbReference type="Pfam" id="PF00616">
    <property type="entry name" value="RasGAP"/>
    <property type="match status" value="1"/>
</dbReference>
<gene>
    <name evidence="5" type="ORF">IWZ03DRAFT_235989</name>
</gene>
<accession>A0ABR1KK60</accession>
<dbReference type="PANTHER" id="PTHR14149:SF14">
    <property type="entry name" value="CALPONIN-HOMOLOGY (CH) DOMAIN-CONTAINING PROTEIN"/>
    <property type="match status" value="1"/>
</dbReference>
<evidence type="ECO:0000256" key="1">
    <source>
        <dbReference type="SAM" id="Coils"/>
    </source>
</evidence>
<dbReference type="SMART" id="SM00033">
    <property type="entry name" value="CH"/>
    <property type="match status" value="1"/>
</dbReference>
<feature type="compositionally biased region" description="Low complexity" evidence="2">
    <location>
        <begin position="112"/>
        <end position="125"/>
    </location>
</feature>
<dbReference type="PROSITE" id="PS50021">
    <property type="entry name" value="CH"/>
    <property type="match status" value="1"/>
</dbReference>
<dbReference type="Pfam" id="PF03836">
    <property type="entry name" value="RasGAP_C"/>
    <property type="match status" value="1"/>
</dbReference>
<evidence type="ECO:0000259" key="3">
    <source>
        <dbReference type="PROSITE" id="PS50018"/>
    </source>
</evidence>
<dbReference type="InterPro" id="IPR000048">
    <property type="entry name" value="IQ_motif_EF-hand-BS"/>
</dbReference>
<feature type="compositionally biased region" description="Polar residues" evidence="2">
    <location>
        <begin position="10"/>
        <end position="20"/>
    </location>
</feature>
<dbReference type="PROSITE" id="PS50018">
    <property type="entry name" value="RAS_GTPASE_ACTIV_2"/>
    <property type="match status" value="1"/>
</dbReference>
<proteinExistence type="predicted"/>
<dbReference type="InterPro" id="IPR001936">
    <property type="entry name" value="RasGAP_dom"/>
</dbReference>
<feature type="domain" description="Calponin-homology (CH)" evidence="4">
    <location>
        <begin position="293"/>
        <end position="399"/>
    </location>
</feature>
<dbReference type="CDD" id="cd05127">
    <property type="entry name" value="RasGAP_IQGAP_like"/>
    <property type="match status" value="1"/>
</dbReference>
<evidence type="ECO:0008006" key="7">
    <source>
        <dbReference type="Google" id="ProtNLM"/>
    </source>
</evidence>
<sequence>MSPAYLSRSPAKSSHQTTAPSPLRHGSTASSSSSDPPSRTSTVSSHGSTDFRSVLKSNRRGQNGSVASATKEDISPSDASGTFKDMRSMLRPLPQAPVSPPSSPEKATIPMRTSSRRGYTSTTDSLPREPTPPPSRSGTLAPHPLLATSEAALQRTHSRSKSHEHFALPRTDGSTSPTKSMAHSLAISRSDSVRAPTHRRPKSVHFATQLDKSDLEDLGKSKTEQLRALSKFAADNNEEDFTIRSADQEVVGMHGRRRLQRGTSVRGKRPQSGWAMRTWMDQQRQFLQAYEYLCHIGEAKQWIEDIIDKQLPPVVQLEEALRDGVTLAEIVQAMHPERPVRIFRNPKLQFRHSDNIALFFRFVTEVELPELFRFELVDLYEKKNIPKVIYCIHALSWLLFRKGMVDFRIGNLVGQLQFEHHELEEMQKGLDKSGVSMPNFSGMGANFGEPEPEPEPEPVETEQERIERELAENEAVIADLQAQIRGAMERVRLGDLMQVLWDNEDFFVDLQSRVRGDFARQIADYKIGMMKFAVNLQSAARGFAVRTQQRHKEHSWKSTQKEVVVLQSLVRARKARTEVKFIKSKVQRHENGIKLFQAAVKGALMRRDMGDQHEESRQAEGQVKGLQAAIRGALARKRADDLYTDVVNTEVGIQGLQSAIRGALLRKQVDEQLEATLEAGRQVEMLQASVRGMLLRRTQRAEVNSLRQEQFTIKTLQGAIRGMAARDKTSQIVENLSNNEANWTGLQANIRGRALRLSMEDLRQRLQACEAGIVTLQSVLRGIGARTELNDTLDALNSQSDCVSKLQSAVRGNLARKRHHSTLDALREASESITDLQSQARGFAVRDHTFDVICKLRESEDSITDVQSLGRAFIARASIGRLFMQLEPVEDGITELQNLARGKLIRTRFQEKKKHYRENMEKVIKVQSFFRARQQGEAYKSLTTGKNPPVNTVKNFVHLLNDSDVDFDEEIEFERLRKTVVQQIRQNEMAEQYIDQLDIKIALLVKNKITLDEVVKHQRHFGGHVGNLLSNKELASKDPFDLRALNKNSRRKLEHYQELFFILQTQPQYLARLFRRLHEQGVAETEGKRIEQLIMGLFGFAQKRREEYYLLRLMSKSIREEVDMCESVQDYLRGNFFWSRLLNGYIRSPRDRKFLRDLLNPLIMEIMENQNLDLESDPLQIYRSAINNEELRTGRRSHRPQNISREEAINDQETRDTFIANLKELRDIADQMLNYLEDLLHKMPYGMRFVTQQQFEALAARFPYDDQTYLLQIVGHWLWKTYIQPALVAPETWGVIDRGLAPLQKRNLGEVSKVVTQIVSGRLFGGENAENVYLQPLNPYITEAVERMQEIWGNLITLRPIERQFDIDEFNDLYNTEKPTLYIKLPDIFAIHQVIANDLQSICTTQDDTPLREILRELGSARTNEYELSGVSSTEISLTLNPKFHEIEDPDAPIKALYMETKRCVLYIIRIQTGPDLMSIMIKPVTDDDEDRWAALIHEEMSLHNTNKRNAYTDTASSLLDITTLTYTELKRTALSNILKLEAAGRITRGNQFQDLLNEIALDIRTKHRRRIQRSREIENVRATLTALDAKSGYLDGKLQSYNDYIEQAMLTLQTKKGKKRFLLPFTKQYNHERELQRRGQVPRFGSFKYSARTLLEKGVLVSWRGHTDRERGLDKTNITISCDQVGIFTIEGSQGSTMVPGASAVVPLDDLLGFQFENMQFVHLFGERGGAGGVESHGAGSSAAGAGPCQLNVNLLLHLIFKKFYRDGGA</sequence>
<name>A0ABR1KK60_9PEZI</name>